<sequence>MQRDALAPRYVRNFSCTGSKCPDNCCHTWQVAIDAETYRGYRTNPAVIPLVEDKIAENHDLTTKDITPGFFKMDPKTNRCSLQDTSGLCQLVKNFGPNALCQTCTTYPRSIQQLGDDLLITLSDSCPVAAKSLITQPDALELDFAPVAIPPNPLATSVDAPNAFNARYQLLQGLLTLLRHREQSLEMRLFICGLLIQKIQPLFDKSPTDQLEEKLEETLGLFYSLVNEGYFEEQAKALNKKSDGSLGLVILGTLRREKKQNNAAFNEELSRALKGLNITDKTQLDISHLNQLDKARKKYLTNFEKKHPHSLENLLVNWLLGSLFPIKNTNLMDGWTNLMARYLLLRTLLSAIGAEQKKLGSL</sequence>
<evidence type="ECO:0008006" key="3">
    <source>
        <dbReference type="Google" id="ProtNLM"/>
    </source>
</evidence>
<name>A0ABQ5ZYT9_9GAMM</name>
<organism evidence="1 2">
    <name type="scientific">Marinospirillum insulare</name>
    <dbReference type="NCBI Taxonomy" id="217169"/>
    <lineage>
        <taxon>Bacteria</taxon>
        <taxon>Pseudomonadati</taxon>
        <taxon>Pseudomonadota</taxon>
        <taxon>Gammaproteobacteria</taxon>
        <taxon>Oceanospirillales</taxon>
        <taxon>Oceanospirillaceae</taxon>
        <taxon>Marinospirillum</taxon>
    </lineage>
</organism>
<comment type="caution">
    <text evidence="1">The sequence shown here is derived from an EMBL/GenBank/DDBJ whole genome shotgun (WGS) entry which is preliminary data.</text>
</comment>
<dbReference type="Proteomes" id="UP001156682">
    <property type="component" value="Unassembled WGS sequence"/>
</dbReference>
<protein>
    <recommendedName>
        <fullName evidence="3">Lysine-N-methylase</fullName>
    </recommendedName>
</protein>
<proteinExistence type="predicted"/>
<accession>A0ABQ5ZYT9</accession>
<evidence type="ECO:0000313" key="1">
    <source>
        <dbReference type="EMBL" id="GLR64243.1"/>
    </source>
</evidence>
<reference evidence="2" key="1">
    <citation type="journal article" date="2019" name="Int. J. Syst. Evol. Microbiol.">
        <title>The Global Catalogue of Microorganisms (GCM) 10K type strain sequencing project: providing services to taxonomists for standard genome sequencing and annotation.</title>
        <authorList>
            <consortium name="The Broad Institute Genomics Platform"/>
            <consortium name="The Broad Institute Genome Sequencing Center for Infectious Disease"/>
            <person name="Wu L."/>
            <person name="Ma J."/>
        </authorList>
    </citation>
    <scope>NUCLEOTIDE SEQUENCE [LARGE SCALE GENOMIC DNA]</scope>
    <source>
        <strain evidence="2">NBRC 100033</strain>
    </source>
</reference>
<evidence type="ECO:0000313" key="2">
    <source>
        <dbReference type="Proteomes" id="UP001156682"/>
    </source>
</evidence>
<dbReference type="RefSeq" id="WP_027851070.1">
    <property type="nucleotide sequence ID" value="NZ_BSOR01000028.1"/>
</dbReference>
<dbReference type="NCBIfam" id="NF038110">
    <property type="entry name" value="Lys_methyl_FliB"/>
    <property type="match status" value="1"/>
</dbReference>
<gene>
    <name evidence="1" type="ORF">GCM10007878_16810</name>
</gene>
<dbReference type="EMBL" id="BSOR01000028">
    <property type="protein sequence ID" value="GLR64243.1"/>
    <property type="molecule type" value="Genomic_DNA"/>
</dbReference>
<keyword evidence="2" id="KW-1185">Reference proteome</keyword>